<name>A0AAN9I045_CROPI</name>
<dbReference type="Proteomes" id="UP001372338">
    <property type="component" value="Unassembled WGS sequence"/>
</dbReference>
<evidence type="ECO:0000313" key="2">
    <source>
        <dbReference type="EMBL" id="KAK7258805.1"/>
    </source>
</evidence>
<dbReference type="AlphaFoldDB" id="A0AAN9I045"/>
<gene>
    <name evidence="2" type="ORF">RIF29_24392</name>
</gene>
<protein>
    <submittedName>
        <fullName evidence="2">Uncharacterized protein</fullName>
    </submittedName>
</protein>
<comment type="caution">
    <text evidence="2">The sequence shown here is derived from an EMBL/GenBank/DDBJ whole genome shotgun (WGS) entry which is preliminary data.</text>
</comment>
<accession>A0AAN9I045</accession>
<sequence>MDLFVSRHIQASLCKLLVEDMPENIKGFDKDCIERLLCLITDIQNTKPDLGLRRILRVTRQLEHFIRMEFPKYEKNEEVMKEYTSREDFLFSIECILRFALKRERENQFIIEKVKSDIVKVCDEMERLRLSEDDTSRDHWSELERRRHELEETLENIKKIVEEEQQRQTFWFKEYPIMKRGFRKLKRMNAKATKENEEMEKAWSSILLRLQNMI</sequence>
<keyword evidence="3" id="KW-1185">Reference proteome</keyword>
<keyword evidence="1" id="KW-0175">Coiled coil</keyword>
<reference evidence="2 3" key="1">
    <citation type="submission" date="2024-01" db="EMBL/GenBank/DDBJ databases">
        <title>The genomes of 5 underutilized Papilionoideae crops provide insights into root nodulation and disease resistanc.</title>
        <authorList>
            <person name="Yuan L."/>
        </authorList>
    </citation>
    <scope>NUCLEOTIDE SEQUENCE [LARGE SCALE GENOMIC DNA]</scope>
    <source>
        <strain evidence="2">ZHUSHIDOU_FW_LH</strain>
        <tissue evidence="2">Leaf</tissue>
    </source>
</reference>
<evidence type="ECO:0000313" key="3">
    <source>
        <dbReference type="Proteomes" id="UP001372338"/>
    </source>
</evidence>
<dbReference type="EMBL" id="JAYWIO010000005">
    <property type="protein sequence ID" value="KAK7258805.1"/>
    <property type="molecule type" value="Genomic_DNA"/>
</dbReference>
<organism evidence="2 3">
    <name type="scientific">Crotalaria pallida</name>
    <name type="common">Smooth rattlebox</name>
    <name type="synonym">Crotalaria striata</name>
    <dbReference type="NCBI Taxonomy" id="3830"/>
    <lineage>
        <taxon>Eukaryota</taxon>
        <taxon>Viridiplantae</taxon>
        <taxon>Streptophyta</taxon>
        <taxon>Embryophyta</taxon>
        <taxon>Tracheophyta</taxon>
        <taxon>Spermatophyta</taxon>
        <taxon>Magnoliopsida</taxon>
        <taxon>eudicotyledons</taxon>
        <taxon>Gunneridae</taxon>
        <taxon>Pentapetalae</taxon>
        <taxon>rosids</taxon>
        <taxon>fabids</taxon>
        <taxon>Fabales</taxon>
        <taxon>Fabaceae</taxon>
        <taxon>Papilionoideae</taxon>
        <taxon>50 kb inversion clade</taxon>
        <taxon>genistoids sensu lato</taxon>
        <taxon>core genistoids</taxon>
        <taxon>Crotalarieae</taxon>
        <taxon>Crotalaria</taxon>
    </lineage>
</organism>
<feature type="coiled-coil region" evidence="1">
    <location>
        <begin position="140"/>
        <end position="202"/>
    </location>
</feature>
<evidence type="ECO:0000256" key="1">
    <source>
        <dbReference type="SAM" id="Coils"/>
    </source>
</evidence>
<proteinExistence type="predicted"/>